<dbReference type="AlphaFoldDB" id="A0A1H7XGR3"/>
<evidence type="ECO:0000313" key="1">
    <source>
        <dbReference type="EMBL" id="SEM32986.1"/>
    </source>
</evidence>
<accession>A0A1H7XGR3</accession>
<dbReference type="RefSeq" id="WP_143081041.1">
    <property type="nucleotide sequence ID" value="NZ_FOBB01000004.1"/>
</dbReference>
<proteinExistence type="predicted"/>
<sequence length="306" mass="35855">MIQLRESVLKVVAYFDLFNYPVTLEEIRHFLDQPVHGDVLPAALKSLLDKQLLWQHGQYYSCKNDPQLVERRKQGNQMAVKQLKKAMRVGRVLSWFPYVRGVGISGSLSKNIAYKGSDLDFFIITAANRLWIARFFLFLLAKTVKFFVRRHFFCLNYYVDEQALEIEEQNIFTAIETITLLPACGREGFQNFFSSNQWVSEYLPNGSFRKLPAKDMSRSIIKRVMEWGMNNGMGDRLDNWLMERFSAHWKVQRTLNKFTSHNVPLGAFVSEKHICKPMPHYYQQRILGMFQEKIDQIQAQYTLVAD</sequence>
<dbReference type="OrthoDB" id="645383at2"/>
<keyword evidence="2" id="KW-1185">Reference proteome</keyword>
<protein>
    <recommendedName>
        <fullName evidence="3">Nucleotidyltransferase domain-containing protein</fullName>
    </recommendedName>
</protein>
<gene>
    <name evidence="1" type="ORF">SAMN04488505_10472</name>
</gene>
<evidence type="ECO:0008006" key="3">
    <source>
        <dbReference type="Google" id="ProtNLM"/>
    </source>
</evidence>
<organism evidence="1 2">
    <name type="scientific">Chitinophaga rupis</name>
    <dbReference type="NCBI Taxonomy" id="573321"/>
    <lineage>
        <taxon>Bacteria</taxon>
        <taxon>Pseudomonadati</taxon>
        <taxon>Bacteroidota</taxon>
        <taxon>Chitinophagia</taxon>
        <taxon>Chitinophagales</taxon>
        <taxon>Chitinophagaceae</taxon>
        <taxon>Chitinophaga</taxon>
    </lineage>
</organism>
<reference evidence="1 2" key="1">
    <citation type="submission" date="2016-10" db="EMBL/GenBank/DDBJ databases">
        <authorList>
            <person name="de Groot N.N."/>
        </authorList>
    </citation>
    <scope>NUCLEOTIDE SEQUENCE [LARGE SCALE GENOMIC DNA]</scope>
    <source>
        <strain evidence="1 2">DSM 21039</strain>
    </source>
</reference>
<dbReference type="Proteomes" id="UP000198984">
    <property type="component" value="Unassembled WGS sequence"/>
</dbReference>
<name>A0A1H7XGR3_9BACT</name>
<evidence type="ECO:0000313" key="2">
    <source>
        <dbReference type="Proteomes" id="UP000198984"/>
    </source>
</evidence>
<dbReference type="EMBL" id="FOBB01000004">
    <property type="protein sequence ID" value="SEM32986.1"/>
    <property type="molecule type" value="Genomic_DNA"/>
</dbReference>
<dbReference type="STRING" id="573321.SAMN04488505_10472"/>